<evidence type="ECO:0000256" key="1">
    <source>
        <dbReference type="SAM" id="Coils"/>
    </source>
</evidence>
<name>A0ABP1F1T6_9FLAO</name>
<accession>A0ABP1F1T6</accession>
<dbReference type="EMBL" id="CAXJIO010000017">
    <property type="protein sequence ID" value="CAL2104476.1"/>
    <property type="molecule type" value="Genomic_DNA"/>
</dbReference>
<evidence type="ECO:0000313" key="2">
    <source>
        <dbReference type="EMBL" id="CAL2104476.1"/>
    </source>
</evidence>
<organism evidence="2 3">
    <name type="scientific">Tenacibaculum polynesiense</name>
    <dbReference type="NCBI Taxonomy" id="3137857"/>
    <lineage>
        <taxon>Bacteria</taxon>
        <taxon>Pseudomonadati</taxon>
        <taxon>Bacteroidota</taxon>
        <taxon>Flavobacteriia</taxon>
        <taxon>Flavobacteriales</taxon>
        <taxon>Flavobacteriaceae</taxon>
        <taxon>Tenacibaculum</taxon>
    </lineage>
</organism>
<evidence type="ECO:0000313" key="3">
    <source>
        <dbReference type="Proteomes" id="UP001497527"/>
    </source>
</evidence>
<protein>
    <submittedName>
        <fullName evidence="2">Uncharacterized protein</fullName>
    </submittedName>
</protein>
<dbReference type="RefSeq" id="WP_348718938.1">
    <property type="nucleotide sequence ID" value="NZ_CAXJIO010000017.1"/>
</dbReference>
<sequence length="309" mass="34649">MRKFLDDIQEYLSSKKGASIDVFDFKTNESFYKKLTIEGLKKSDFESFADLIDYLNRTFDTSVFGIQRYKSNGSSNKRFGTTTQLNITRGNQQHKPEEKVVSEAAKGAINNQHISAPSVSTVQPSVIQTQQPSPIGMASAFGMSMPDVMNLNTKASKYDDLIKEHNELKERNKKLEQKNDAQALEIRELKMDLKLAERLKEIDIKERDLKDKPAIDPEIFSRLLDVAENVGATVMANKTGATAAGMAAAETFEELSQNKQDLIYVIKSESVTDEMAKELALVAVGFSRNAEFTTAIRKSIQEFKINELV</sequence>
<proteinExistence type="predicted"/>
<keyword evidence="1" id="KW-0175">Coiled coil</keyword>
<reference evidence="2 3" key="1">
    <citation type="submission" date="2024-05" db="EMBL/GenBank/DDBJ databases">
        <authorList>
            <person name="Duchaud E."/>
        </authorList>
    </citation>
    <scope>NUCLEOTIDE SEQUENCE [LARGE SCALE GENOMIC DNA]</scope>
    <source>
        <strain evidence="2">Ena-SAMPLE-TAB-13-05-2024-13:56:06:370-140308</strain>
    </source>
</reference>
<comment type="caution">
    <text evidence="2">The sequence shown here is derived from an EMBL/GenBank/DDBJ whole genome shotgun (WGS) entry which is preliminary data.</text>
</comment>
<feature type="coiled-coil region" evidence="1">
    <location>
        <begin position="151"/>
        <end position="199"/>
    </location>
</feature>
<gene>
    <name evidence="2" type="ORF">T190423A01A_80013</name>
</gene>
<dbReference type="Proteomes" id="UP001497527">
    <property type="component" value="Unassembled WGS sequence"/>
</dbReference>
<keyword evidence="3" id="KW-1185">Reference proteome</keyword>